<proteinExistence type="predicted"/>
<evidence type="ECO:0000313" key="2">
    <source>
        <dbReference type="EMBL" id="TMJ08845.1"/>
    </source>
</evidence>
<comment type="caution">
    <text evidence="2">The sequence shown here is derived from an EMBL/GenBank/DDBJ whole genome shotgun (WGS) entry which is preliminary data.</text>
</comment>
<sequence length="81" mass="8933">MKTRDQATDRHGLPLAPGLVVRVLDAARQLEATIVRVLGDYGVVTVLVEDRNGRTERMYPTDGVELLVPARVPVRARQDVA</sequence>
<evidence type="ECO:0000313" key="3">
    <source>
        <dbReference type="Proteomes" id="UP000315217"/>
    </source>
</evidence>
<gene>
    <name evidence="2" type="ORF">E6G98_11205</name>
    <name evidence="1" type="ORF">E6G99_09290</name>
</gene>
<dbReference type="EMBL" id="VBAI01000177">
    <property type="protein sequence ID" value="TMJ08845.1"/>
    <property type="molecule type" value="Genomic_DNA"/>
</dbReference>
<dbReference type="Proteomes" id="UP000318661">
    <property type="component" value="Unassembled WGS sequence"/>
</dbReference>
<dbReference type="EMBL" id="VBAJ01000235">
    <property type="protein sequence ID" value="TMJ06156.1"/>
    <property type="molecule type" value="Genomic_DNA"/>
</dbReference>
<organism evidence="2 3">
    <name type="scientific">Candidatus Segetimicrobium genomatis</name>
    <dbReference type="NCBI Taxonomy" id="2569760"/>
    <lineage>
        <taxon>Bacteria</taxon>
        <taxon>Bacillati</taxon>
        <taxon>Candidatus Sysuimicrobiota</taxon>
        <taxon>Candidatus Sysuimicrobiia</taxon>
        <taxon>Candidatus Sysuimicrobiales</taxon>
        <taxon>Candidatus Segetimicrobiaceae</taxon>
        <taxon>Candidatus Segetimicrobium</taxon>
    </lineage>
</organism>
<dbReference type="AlphaFoldDB" id="A0A537LLF0"/>
<protein>
    <recommendedName>
        <fullName evidence="5">DUF4926 domain-containing protein</fullName>
    </recommendedName>
</protein>
<evidence type="ECO:0008006" key="5">
    <source>
        <dbReference type="Google" id="ProtNLM"/>
    </source>
</evidence>
<accession>A0A537LLF0</accession>
<dbReference type="Proteomes" id="UP000315217">
    <property type="component" value="Unassembled WGS sequence"/>
</dbReference>
<evidence type="ECO:0000313" key="4">
    <source>
        <dbReference type="Proteomes" id="UP000318661"/>
    </source>
</evidence>
<evidence type="ECO:0000313" key="1">
    <source>
        <dbReference type="EMBL" id="TMJ06156.1"/>
    </source>
</evidence>
<name>A0A537LLF0_9BACT</name>
<reference evidence="3 4" key="1">
    <citation type="journal article" date="2019" name="Nat. Microbiol.">
        <title>Mediterranean grassland soil C-N compound turnover is dependent on rainfall and depth, and is mediated by genomically divergent microorganisms.</title>
        <authorList>
            <person name="Diamond S."/>
            <person name="Andeer P.F."/>
            <person name="Li Z."/>
            <person name="Crits-Christoph A."/>
            <person name="Burstein D."/>
            <person name="Anantharaman K."/>
            <person name="Lane K.R."/>
            <person name="Thomas B.C."/>
            <person name="Pan C."/>
            <person name="Northen T.R."/>
            <person name="Banfield J.F."/>
        </authorList>
    </citation>
    <scope>NUCLEOTIDE SEQUENCE [LARGE SCALE GENOMIC DNA]</scope>
    <source>
        <strain evidence="2">NP_1</strain>
        <strain evidence="1">NP_2</strain>
    </source>
</reference>